<dbReference type="AlphaFoldDB" id="A0A1I2NFC5"/>
<evidence type="ECO:0008006" key="3">
    <source>
        <dbReference type="Google" id="ProtNLM"/>
    </source>
</evidence>
<reference evidence="1 2" key="1">
    <citation type="submission" date="2016-10" db="EMBL/GenBank/DDBJ databases">
        <authorList>
            <person name="de Groot N.N."/>
        </authorList>
    </citation>
    <scope>NUCLEOTIDE SEQUENCE [LARGE SCALE GENOMIC DNA]</scope>
    <source>
        <strain evidence="1 2">DSM 43019</strain>
    </source>
</reference>
<accession>A0A1I2NFC5</accession>
<dbReference type="RefSeq" id="WP_093622442.1">
    <property type="nucleotide sequence ID" value="NZ_BOMT01000120.1"/>
</dbReference>
<gene>
    <name evidence="1" type="ORF">SAMN05421541_1413</name>
</gene>
<keyword evidence="2" id="KW-1185">Reference proteome</keyword>
<sequence length="181" mass="19841">MKPVWLLDVDGVINAFRAGWWHTRPCIVQVWSATDAYDYRIRYEPRLVEAVRAVHHQGLAEVTWCTTWCSDAEALEEALGLPELPRAFTAPVKGADACTAKIEAARRVVASGRPLVWTDDVEVGHHAGECADWTAAGKALTIAPDESRGLRPGQVRRILAFLTGEPAPPFRAGGRAPRHVA</sequence>
<dbReference type="STRING" id="35752.SAMN05421541_1413"/>
<organism evidence="1 2">
    <name type="scientific">Actinoplanes philippinensis</name>
    <dbReference type="NCBI Taxonomy" id="35752"/>
    <lineage>
        <taxon>Bacteria</taxon>
        <taxon>Bacillati</taxon>
        <taxon>Actinomycetota</taxon>
        <taxon>Actinomycetes</taxon>
        <taxon>Micromonosporales</taxon>
        <taxon>Micromonosporaceae</taxon>
        <taxon>Actinoplanes</taxon>
    </lineage>
</organism>
<evidence type="ECO:0000313" key="2">
    <source>
        <dbReference type="Proteomes" id="UP000199645"/>
    </source>
</evidence>
<evidence type="ECO:0000313" key="1">
    <source>
        <dbReference type="EMBL" id="SFG00206.1"/>
    </source>
</evidence>
<protein>
    <recommendedName>
        <fullName evidence="3">5' nucleotidase, deoxy (Pyrimidine), type C protein (NT5C)</fullName>
    </recommendedName>
</protein>
<name>A0A1I2NFC5_9ACTN</name>
<dbReference type="EMBL" id="FONV01000041">
    <property type="protein sequence ID" value="SFG00206.1"/>
    <property type="molecule type" value="Genomic_DNA"/>
</dbReference>
<proteinExistence type="predicted"/>
<dbReference type="OrthoDB" id="5124141at2"/>
<dbReference type="Proteomes" id="UP000199645">
    <property type="component" value="Unassembled WGS sequence"/>
</dbReference>